<evidence type="ECO:0000256" key="2">
    <source>
        <dbReference type="HAMAP-Rule" id="MF_02087"/>
    </source>
</evidence>
<accession>A0AAN1QN44</accession>
<dbReference type="CDD" id="cd00635">
    <property type="entry name" value="PLPDE_III_YBL036c_like"/>
    <property type="match status" value="1"/>
</dbReference>
<gene>
    <name evidence="6" type="ORF">DOP62_06025</name>
</gene>
<evidence type="ECO:0000313" key="7">
    <source>
        <dbReference type="Proteomes" id="UP000267249"/>
    </source>
</evidence>
<evidence type="ECO:0000256" key="1">
    <source>
        <dbReference type="ARBA" id="ARBA00022898"/>
    </source>
</evidence>
<dbReference type="HAMAP" id="MF_02087">
    <property type="entry name" value="PLP_homeostasis"/>
    <property type="match status" value="1"/>
</dbReference>
<dbReference type="PIRSF" id="PIRSF004848">
    <property type="entry name" value="YBL036c_PLPDEIII"/>
    <property type="match status" value="1"/>
</dbReference>
<evidence type="ECO:0000313" key="6">
    <source>
        <dbReference type="EMBL" id="AZB72337.1"/>
    </source>
</evidence>
<dbReference type="RefSeq" id="WP_208676488.1">
    <property type="nucleotide sequence ID" value="NZ_CP030139.2"/>
</dbReference>
<sequence length="222" mass="24500">MAQIAERLASLRSQLPPSVQLIAVSKNHPATAIREAYAAGQRHFGENRVQEAIAKQAELTDLPDLTWHLIGPLQSNKVRKAVEHFDWIHSVDSWALAERLDRIAGELGRSPQICLQVKLLPDPNKAGWDPVDLRADFSQLSQLQHIQIRGLMAIPPLGLTPAETQALFAQAHTLASELQQQAPQLKLTELSMGMSNDWPLAVAEGATWIRVGTQLFGPRSPQ</sequence>
<comment type="function">
    <text evidence="2">Pyridoxal 5'-phosphate (PLP)-binding protein, which is involved in PLP homeostasis.</text>
</comment>
<protein>
    <recommendedName>
        <fullName evidence="2">Pyridoxal phosphate homeostasis protein</fullName>
        <shortName evidence="2">PLP homeostasis protein</shortName>
    </recommendedName>
</protein>
<evidence type="ECO:0000256" key="4">
    <source>
        <dbReference type="RuleBase" id="RU004514"/>
    </source>
</evidence>
<evidence type="ECO:0000256" key="3">
    <source>
        <dbReference type="PIRSR" id="PIRSR004848-1"/>
    </source>
</evidence>
<dbReference type="InterPro" id="IPR001608">
    <property type="entry name" value="Ala_racemase_N"/>
</dbReference>
<dbReference type="PANTHER" id="PTHR10146:SF14">
    <property type="entry name" value="PYRIDOXAL PHOSPHATE HOMEOSTASIS PROTEIN"/>
    <property type="match status" value="1"/>
</dbReference>
<proteinExistence type="inferred from homology"/>
<dbReference type="InterPro" id="IPR011078">
    <property type="entry name" value="PyrdxlP_homeostasis"/>
</dbReference>
<feature type="domain" description="Alanine racemase N-terminal" evidence="5">
    <location>
        <begin position="2"/>
        <end position="218"/>
    </location>
</feature>
<dbReference type="FunFam" id="3.20.20.10:FF:000018">
    <property type="entry name" value="Pyridoxal phosphate homeostasis protein"/>
    <property type="match status" value="1"/>
</dbReference>
<dbReference type="EMBL" id="CP030139">
    <property type="protein sequence ID" value="AZB72337.1"/>
    <property type="molecule type" value="Genomic_DNA"/>
</dbReference>
<comment type="similarity">
    <text evidence="2 4">Belongs to the pyridoxal phosphate-binding protein YggS/PROSC family.</text>
</comment>
<dbReference type="Gene3D" id="3.20.20.10">
    <property type="entry name" value="Alanine racemase"/>
    <property type="match status" value="1"/>
</dbReference>
<dbReference type="PANTHER" id="PTHR10146">
    <property type="entry name" value="PROLINE SYNTHETASE CO-TRANSCRIBED BACTERIAL HOMOLOG PROTEIN"/>
    <property type="match status" value="1"/>
</dbReference>
<dbReference type="SUPFAM" id="SSF51419">
    <property type="entry name" value="PLP-binding barrel"/>
    <property type="match status" value="1"/>
</dbReference>
<comment type="cofactor">
    <cofactor evidence="3">
        <name>pyridoxal 5'-phosphate</name>
        <dbReference type="ChEBI" id="CHEBI:597326"/>
    </cofactor>
</comment>
<evidence type="ECO:0000259" key="5">
    <source>
        <dbReference type="Pfam" id="PF01168"/>
    </source>
</evidence>
<name>A0AAN1QN44_SYNEL</name>
<dbReference type="AlphaFoldDB" id="A0AAN1QN44"/>
<dbReference type="InterPro" id="IPR029066">
    <property type="entry name" value="PLP-binding_barrel"/>
</dbReference>
<keyword evidence="1 2" id="KW-0663">Pyridoxal phosphate</keyword>
<dbReference type="Pfam" id="PF01168">
    <property type="entry name" value="Ala_racemase_N"/>
    <property type="match status" value="1"/>
</dbReference>
<organism evidence="6 7">
    <name type="scientific">Synechococcus elongatus PCC 11801</name>
    <dbReference type="NCBI Taxonomy" id="2219813"/>
    <lineage>
        <taxon>Bacteria</taxon>
        <taxon>Bacillati</taxon>
        <taxon>Cyanobacteriota</taxon>
        <taxon>Cyanophyceae</taxon>
        <taxon>Synechococcales</taxon>
        <taxon>Synechococcaceae</taxon>
        <taxon>Synechococcus</taxon>
    </lineage>
</organism>
<feature type="modified residue" description="N6-(pyridoxal phosphate)lysine" evidence="2 3">
    <location>
        <position position="26"/>
    </location>
</feature>
<dbReference type="NCBIfam" id="TIGR00044">
    <property type="entry name" value="YggS family pyridoxal phosphate-dependent enzyme"/>
    <property type="match status" value="1"/>
</dbReference>
<dbReference type="GO" id="GO:0030170">
    <property type="term" value="F:pyridoxal phosphate binding"/>
    <property type="evidence" value="ECO:0007669"/>
    <property type="project" value="UniProtKB-UniRule"/>
</dbReference>
<dbReference type="Proteomes" id="UP000267249">
    <property type="component" value="Chromosome"/>
</dbReference>
<reference evidence="6 7" key="1">
    <citation type="journal article" date="2018" name="Sci. Rep.">
        <title>Genome Features and Biochemical Characteristics of a Robust, Fast Growing and Naturally Transformable Cyanobacterium Synechococcus elongatus PCC 11801 Isolated from India.</title>
        <authorList>
            <person name="Jaiswal D."/>
            <person name="Sengupta A."/>
            <person name="Sohoni S."/>
            <person name="Sengupta S."/>
            <person name="Phadnavis A.G."/>
            <person name="Pakrasi H.B."/>
            <person name="Wangikar P.P."/>
        </authorList>
    </citation>
    <scope>NUCLEOTIDE SEQUENCE [LARGE SCALE GENOMIC DNA]</scope>
    <source>
        <strain evidence="6 7">PCC 11801</strain>
    </source>
</reference>